<comment type="caution">
    <text evidence="3">The sequence shown here is derived from an EMBL/GenBank/DDBJ whole genome shotgun (WGS) entry which is preliminary data.</text>
</comment>
<keyword evidence="1" id="KW-0472">Membrane</keyword>
<keyword evidence="1" id="KW-0812">Transmembrane</keyword>
<dbReference type="AlphaFoldDB" id="A0AA36M058"/>
<evidence type="ECO:0000256" key="1">
    <source>
        <dbReference type="SAM" id="Phobius"/>
    </source>
</evidence>
<dbReference type="Proteomes" id="UP001176961">
    <property type="component" value="Unassembled WGS sequence"/>
</dbReference>
<accession>A0AA36M058</accession>
<reference evidence="3" key="1">
    <citation type="submission" date="2023-07" db="EMBL/GenBank/DDBJ databases">
        <authorList>
            <consortium name="CYATHOMIX"/>
        </authorList>
    </citation>
    <scope>NUCLEOTIDE SEQUENCE</scope>
    <source>
        <strain evidence="3">N/A</strain>
    </source>
</reference>
<feature type="transmembrane region" description="Helical" evidence="1">
    <location>
        <begin position="308"/>
        <end position="329"/>
    </location>
</feature>
<evidence type="ECO:0000313" key="3">
    <source>
        <dbReference type="EMBL" id="CAJ0594874.1"/>
    </source>
</evidence>
<organism evidence="3 4">
    <name type="scientific">Cylicocyclus nassatus</name>
    <name type="common">Nematode worm</name>
    <dbReference type="NCBI Taxonomy" id="53992"/>
    <lineage>
        <taxon>Eukaryota</taxon>
        <taxon>Metazoa</taxon>
        <taxon>Ecdysozoa</taxon>
        <taxon>Nematoda</taxon>
        <taxon>Chromadorea</taxon>
        <taxon>Rhabditida</taxon>
        <taxon>Rhabditina</taxon>
        <taxon>Rhabditomorpha</taxon>
        <taxon>Strongyloidea</taxon>
        <taxon>Strongylidae</taxon>
        <taxon>Cylicocyclus</taxon>
    </lineage>
</organism>
<protein>
    <recommendedName>
        <fullName evidence="2">DUF4781 domain-containing protein</fullName>
    </recommendedName>
</protein>
<feature type="transmembrane region" description="Helical" evidence="1">
    <location>
        <begin position="227"/>
        <end position="248"/>
    </location>
</feature>
<dbReference type="Pfam" id="PF16013">
    <property type="entry name" value="DUF4781"/>
    <property type="match status" value="1"/>
</dbReference>
<dbReference type="PANTHER" id="PTHR21115:SF0">
    <property type="entry name" value="GH06117P-RELATED"/>
    <property type="match status" value="1"/>
</dbReference>
<evidence type="ECO:0000259" key="2">
    <source>
        <dbReference type="Pfam" id="PF16013"/>
    </source>
</evidence>
<proteinExistence type="predicted"/>
<evidence type="ECO:0000313" key="4">
    <source>
        <dbReference type="Proteomes" id="UP001176961"/>
    </source>
</evidence>
<feature type="domain" description="DUF4781" evidence="2">
    <location>
        <begin position="120"/>
        <end position="418"/>
    </location>
</feature>
<name>A0AA36M058_CYLNA</name>
<dbReference type="EMBL" id="CATQJL010000112">
    <property type="protein sequence ID" value="CAJ0594874.1"/>
    <property type="molecule type" value="Genomic_DNA"/>
</dbReference>
<dbReference type="PANTHER" id="PTHR21115">
    <property type="entry name" value="GH06117P-RELATED"/>
    <property type="match status" value="1"/>
</dbReference>
<keyword evidence="4" id="KW-1185">Reference proteome</keyword>
<keyword evidence="1" id="KW-1133">Transmembrane helix</keyword>
<gene>
    <name evidence="3" type="ORF">CYNAS_LOCUS6857</name>
</gene>
<sequence>MGNTLAGETLGTWDDEDVLKWKKDARMQQQTFYLQFEGTQFHDISDLSVALRVTKIAFAIIGLPTTEKEKLEDAYSDEQRAFAKTVYDKIHEVYMEAPIKQFRLGFIFICCKEGEKQYQVPLFRLVWNCEGGVNDVRYIDTSCRVYKSAQDWKDNNRLPMLKYCYPKRLFYTCSDSYDYDFDVDKDVVLEYGTSPACDLTARLGRIGDVVISTTAMTVGLVSMFTPAGFVSAPLLLTVGVSSGVYGAGRAIDRLIDKGSHGESLGDLESILLFVAIAASPLNLLSGFVNARLAAGAAAGRIFSQTERILATLLIMTTFGIDSFSMVLNIASLVKKKMEGNLTSLDVLQFSVSLLFFANTVVQPKTATGVIAKAQEARIGAISETMTDQQAKEVFKAYLKENKGDGGIKATSKVVRNLNRMEDPNAFFKGAAGFKSIQIGGRKGKTVLLTSEHGQVHRANPNDRATYSAETFSQVPKVQKIARLRQCLGGDYECHEQLGRLNPQQKARLNKVFGGAAKYDKRIVDYATKLAEQMNVRNDPDAFMSLVEVVAAEARGNRNFDFNNTADFQRNVNSDLARIHKLAASKRLRFADDFKALYHFRKHGAEFMEMCELKFYLGKLPNDIRANGNLTDVCDIKVVAPDGAVDMFTRKTYYKPDDSMLVVIEKNGMEKISTIYKDAGGWKQFESRFNVTNISTPEIALGKFAALAGLSSWQMKLHSMEHGKVWDSLDACSVGDRDLIAKLVSILVHEQVEFLDSSEDEGFYDE</sequence>
<dbReference type="InterPro" id="IPR031962">
    <property type="entry name" value="DUF4781"/>
</dbReference>
<feature type="transmembrane region" description="Helical" evidence="1">
    <location>
        <begin position="269"/>
        <end position="288"/>
    </location>
</feature>